<keyword evidence="3" id="KW-1185">Reference proteome</keyword>
<evidence type="ECO:0000313" key="2">
    <source>
        <dbReference type="EMBL" id="UUI65217.1"/>
    </source>
</evidence>
<dbReference type="RefSeq" id="WP_227563713.1">
    <property type="nucleotide sequence ID" value="NZ_CP101989.1"/>
</dbReference>
<sequence length="172" mass="17767">MTTPKDRARAAVVSGLATTAYYAVPDLLHSRRARGWAKVACLVPVVAVSLPTSREEWDELRTSARDARAALAAAQDGGTEAAAQEGGTEAAAQDDEAVRAGSSVRFKVAMGAAAAVALVGSTVATVAAERWVFRRGEARAAAGVRYPHTRTALVLGVLSAAVGLIPEPSESR</sequence>
<dbReference type="Proteomes" id="UP001317322">
    <property type="component" value="Chromosome"/>
</dbReference>
<organism evidence="2 3">
    <name type="scientific">Cellulomonas wangsupingiae</name>
    <dbReference type="NCBI Taxonomy" id="2968085"/>
    <lineage>
        <taxon>Bacteria</taxon>
        <taxon>Bacillati</taxon>
        <taxon>Actinomycetota</taxon>
        <taxon>Actinomycetes</taxon>
        <taxon>Micrococcales</taxon>
        <taxon>Cellulomonadaceae</taxon>
        <taxon>Cellulomonas</taxon>
    </lineage>
</organism>
<proteinExistence type="predicted"/>
<name>A0ABY5K434_9CELL</name>
<accession>A0ABY5K434</accession>
<evidence type="ECO:0000256" key="1">
    <source>
        <dbReference type="SAM" id="MobiDB-lite"/>
    </source>
</evidence>
<evidence type="ECO:0008006" key="4">
    <source>
        <dbReference type="Google" id="ProtNLM"/>
    </source>
</evidence>
<gene>
    <name evidence="2" type="ORF">NP075_00260</name>
</gene>
<evidence type="ECO:0000313" key="3">
    <source>
        <dbReference type="Proteomes" id="UP001317322"/>
    </source>
</evidence>
<protein>
    <recommendedName>
        <fullName evidence="4">Peptidase S9</fullName>
    </recommendedName>
</protein>
<reference evidence="2 3" key="1">
    <citation type="submission" date="2022-07" db="EMBL/GenBank/DDBJ databases">
        <title>Novel species in genus cellulomonas.</title>
        <authorList>
            <person name="Ye L."/>
        </authorList>
    </citation>
    <scope>NUCLEOTIDE SEQUENCE [LARGE SCALE GENOMIC DNA]</scope>
    <source>
        <strain evidence="3">zg-Y908</strain>
    </source>
</reference>
<feature type="region of interest" description="Disordered" evidence="1">
    <location>
        <begin position="74"/>
        <end position="95"/>
    </location>
</feature>
<dbReference type="EMBL" id="CP101989">
    <property type="protein sequence ID" value="UUI65217.1"/>
    <property type="molecule type" value="Genomic_DNA"/>
</dbReference>
<feature type="compositionally biased region" description="Low complexity" evidence="1">
    <location>
        <begin position="74"/>
        <end position="91"/>
    </location>
</feature>